<name>A0A8J7S6U5_9PROT</name>
<evidence type="ECO:0000256" key="4">
    <source>
        <dbReference type="ARBA" id="ARBA00022729"/>
    </source>
</evidence>
<keyword evidence="4" id="KW-0732">Signal</keyword>
<comment type="similarity">
    <text evidence="2">Belongs to the bacterial solute-binding protein 5 family.</text>
</comment>
<dbReference type="PROSITE" id="PS51318">
    <property type="entry name" value="TAT"/>
    <property type="match status" value="1"/>
</dbReference>
<dbReference type="GO" id="GO:1904680">
    <property type="term" value="F:peptide transmembrane transporter activity"/>
    <property type="evidence" value="ECO:0007669"/>
    <property type="project" value="TreeGrafter"/>
</dbReference>
<evidence type="ECO:0000313" key="6">
    <source>
        <dbReference type="EMBL" id="MBP5856657.1"/>
    </source>
</evidence>
<dbReference type="GO" id="GO:0030288">
    <property type="term" value="C:outer membrane-bounded periplasmic space"/>
    <property type="evidence" value="ECO:0007669"/>
    <property type="project" value="UniProtKB-ARBA"/>
</dbReference>
<keyword evidence="7" id="KW-1185">Reference proteome</keyword>
<dbReference type="RefSeq" id="WP_210681220.1">
    <property type="nucleotide sequence ID" value="NZ_JAGMWN010000002.1"/>
</dbReference>
<comment type="subcellular location">
    <subcellularLocation>
        <location evidence="1">Periplasm</location>
    </subcellularLocation>
</comment>
<dbReference type="PIRSF" id="PIRSF002741">
    <property type="entry name" value="MppA"/>
    <property type="match status" value="1"/>
</dbReference>
<dbReference type="GO" id="GO:0015833">
    <property type="term" value="P:peptide transport"/>
    <property type="evidence" value="ECO:0007669"/>
    <property type="project" value="TreeGrafter"/>
</dbReference>
<accession>A0A8J7S6U5</accession>
<dbReference type="InterPro" id="IPR006311">
    <property type="entry name" value="TAT_signal"/>
</dbReference>
<dbReference type="Gene3D" id="3.10.105.10">
    <property type="entry name" value="Dipeptide-binding Protein, Domain 3"/>
    <property type="match status" value="1"/>
</dbReference>
<dbReference type="SUPFAM" id="SSF53850">
    <property type="entry name" value="Periplasmic binding protein-like II"/>
    <property type="match status" value="1"/>
</dbReference>
<dbReference type="PANTHER" id="PTHR30290">
    <property type="entry name" value="PERIPLASMIC BINDING COMPONENT OF ABC TRANSPORTER"/>
    <property type="match status" value="1"/>
</dbReference>
<evidence type="ECO:0000256" key="2">
    <source>
        <dbReference type="ARBA" id="ARBA00005695"/>
    </source>
</evidence>
<sequence length="529" mass="57830">MTFKELQRLYATKRINRRDFLAGAAAIGALGAASTVGLPFPAMAAPSKGGHMRIGMGTGSTSDTLDPATFDTTFNQVLGYGTLRNSLTEVTPDGQLGPELAESWEASPDAKVWTFKLREGVEFHSGKTMTAADVIASINHHRGENSQSAAKPLLAAIEDIKADGDYTVVVTLSAGNADFPFYMTDYHLAILPSDGEGNVDATSGDGTGPYKLEAFEPGVSAMTSRFENYFKGDDRQHLDSFEMLVLTDTAARTNAMTTGEIDYMERADLKTVHLLKNRPGVEVLEVTGTQHYTMPMLTDVDPFSSNDTRLALKYAIDREDLLAKVLRGYGAVGNDHPIATANRYHADIEQRAYDPDKAKFHAKKAGLENVEINLSAADAAFAGAVDAAVLFKEHAAAAGINVNVVREPNDGYWSDVWMKKPFCMCYWGGRPTEDQMFTTAYAEGVPWNDTNWSNERFNNLLTEARALLDEARRAEIYAEMQQIVRDDGGTIVPLFASYVDAHTDGLAHDTVGANYALDGFKIAERWWKA</sequence>
<dbReference type="GO" id="GO:0043190">
    <property type="term" value="C:ATP-binding cassette (ABC) transporter complex"/>
    <property type="evidence" value="ECO:0007669"/>
    <property type="project" value="InterPro"/>
</dbReference>
<proteinExistence type="inferred from homology"/>
<reference evidence="6" key="1">
    <citation type="submission" date="2021-04" db="EMBL/GenBank/DDBJ databases">
        <authorList>
            <person name="Zhang D.-C."/>
        </authorList>
    </citation>
    <scope>NUCLEOTIDE SEQUENCE</scope>
    <source>
        <strain evidence="6">CGMCC 1.15697</strain>
    </source>
</reference>
<dbReference type="NCBIfam" id="TIGR01409">
    <property type="entry name" value="TAT_signal_seq"/>
    <property type="match status" value="1"/>
</dbReference>
<dbReference type="CDD" id="cd08503">
    <property type="entry name" value="PBP2_NikA_DppA_OppA_like_17"/>
    <property type="match status" value="1"/>
</dbReference>
<organism evidence="6 7">
    <name type="scientific">Marivibrio halodurans</name>
    <dbReference type="NCBI Taxonomy" id="2039722"/>
    <lineage>
        <taxon>Bacteria</taxon>
        <taxon>Pseudomonadati</taxon>
        <taxon>Pseudomonadota</taxon>
        <taxon>Alphaproteobacteria</taxon>
        <taxon>Rhodospirillales</taxon>
        <taxon>Rhodospirillaceae</taxon>
        <taxon>Marivibrio</taxon>
    </lineage>
</organism>
<dbReference type="InterPro" id="IPR030678">
    <property type="entry name" value="Peptide/Ni-bd"/>
</dbReference>
<dbReference type="InterPro" id="IPR019546">
    <property type="entry name" value="TAT_signal_bac_arc"/>
</dbReference>
<dbReference type="Gene3D" id="3.40.190.10">
    <property type="entry name" value="Periplasmic binding protein-like II"/>
    <property type="match status" value="1"/>
</dbReference>
<dbReference type="Gene3D" id="3.90.76.10">
    <property type="entry name" value="Dipeptide-binding Protein, Domain 1"/>
    <property type="match status" value="1"/>
</dbReference>
<gene>
    <name evidence="6" type="ORF">KAJ83_06530</name>
</gene>
<dbReference type="Pfam" id="PF00496">
    <property type="entry name" value="SBP_bac_5"/>
    <property type="match status" value="1"/>
</dbReference>
<comment type="caution">
    <text evidence="6">The sequence shown here is derived from an EMBL/GenBank/DDBJ whole genome shotgun (WGS) entry which is preliminary data.</text>
</comment>
<evidence type="ECO:0000259" key="5">
    <source>
        <dbReference type="Pfam" id="PF00496"/>
    </source>
</evidence>
<dbReference type="PANTHER" id="PTHR30290:SF10">
    <property type="entry name" value="PERIPLASMIC OLIGOPEPTIDE-BINDING PROTEIN-RELATED"/>
    <property type="match status" value="1"/>
</dbReference>
<evidence type="ECO:0000256" key="1">
    <source>
        <dbReference type="ARBA" id="ARBA00004418"/>
    </source>
</evidence>
<evidence type="ECO:0000256" key="3">
    <source>
        <dbReference type="ARBA" id="ARBA00022448"/>
    </source>
</evidence>
<feature type="domain" description="Solute-binding protein family 5" evidence="5">
    <location>
        <begin position="96"/>
        <end position="444"/>
    </location>
</feature>
<dbReference type="InterPro" id="IPR039424">
    <property type="entry name" value="SBP_5"/>
</dbReference>
<evidence type="ECO:0000313" key="7">
    <source>
        <dbReference type="Proteomes" id="UP000672602"/>
    </source>
</evidence>
<dbReference type="EMBL" id="JAGMWN010000002">
    <property type="protein sequence ID" value="MBP5856657.1"/>
    <property type="molecule type" value="Genomic_DNA"/>
</dbReference>
<dbReference type="InterPro" id="IPR000914">
    <property type="entry name" value="SBP_5_dom"/>
</dbReference>
<dbReference type="Proteomes" id="UP000672602">
    <property type="component" value="Unassembled WGS sequence"/>
</dbReference>
<protein>
    <submittedName>
        <fullName evidence="6">ABC transporter substrate-binding protein</fullName>
    </submittedName>
</protein>
<dbReference type="AlphaFoldDB" id="A0A8J7S6U5"/>
<keyword evidence="3" id="KW-0813">Transport</keyword>